<feature type="region of interest" description="Disordered" evidence="1">
    <location>
        <begin position="1"/>
        <end position="23"/>
    </location>
</feature>
<keyword evidence="3" id="KW-1185">Reference proteome</keyword>
<protein>
    <submittedName>
        <fullName evidence="2">Uncharacterized protein</fullName>
    </submittedName>
</protein>
<gene>
    <name evidence="2" type="ORF">BaRGS_00012824</name>
</gene>
<name>A0ABD0L9M3_9CAEN</name>
<evidence type="ECO:0000313" key="2">
    <source>
        <dbReference type="EMBL" id="KAK7495834.1"/>
    </source>
</evidence>
<dbReference type="Proteomes" id="UP001519460">
    <property type="component" value="Unassembled WGS sequence"/>
</dbReference>
<dbReference type="EMBL" id="JACVVK020000071">
    <property type="protein sequence ID" value="KAK7495834.1"/>
    <property type="molecule type" value="Genomic_DNA"/>
</dbReference>
<feature type="region of interest" description="Disordered" evidence="1">
    <location>
        <begin position="67"/>
        <end position="87"/>
    </location>
</feature>
<accession>A0ABD0L9M3</accession>
<reference evidence="2 3" key="1">
    <citation type="journal article" date="2023" name="Sci. Data">
        <title>Genome assembly of the Korean intertidal mud-creeper Batillaria attramentaria.</title>
        <authorList>
            <person name="Patra A.K."/>
            <person name="Ho P.T."/>
            <person name="Jun S."/>
            <person name="Lee S.J."/>
            <person name="Kim Y."/>
            <person name="Won Y.J."/>
        </authorList>
    </citation>
    <scope>NUCLEOTIDE SEQUENCE [LARGE SCALE GENOMIC DNA]</scope>
    <source>
        <strain evidence="2">Wonlab-2016</strain>
    </source>
</reference>
<evidence type="ECO:0000256" key="1">
    <source>
        <dbReference type="SAM" id="MobiDB-lite"/>
    </source>
</evidence>
<proteinExistence type="predicted"/>
<organism evidence="2 3">
    <name type="scientific">Batillaria attramentaria</name>
    <dbReference type="NCBI Taxonomy" id="370345"/>
    <lineage>
        <taxon>Eukaryota</taxon>
        <taxon>Metazoa</taxon>
        <taxon>Spiralia</taxon>
        <taxon>Lophotrochozoa</taxon>
        <taxon>Mollusca</taxon>
        <taxon>Gastropoda</taxon>
        <taxon>Caenogastropoda</taxon>
        <taxon>Sorbeoconcha</taxon>
        <taxon>Cerithioidea</taxon>
        <taxon>Batillariidae</taxon>
        <taxon>Batillaria</taxon>
    </lineage>
</organism>
<comment type="caution">
    <text evidence="2">The sequence shown here is derived from an EMBL/GenBank/DDBJ whole genome shotgun (WGS) entry which is preliminary data.</text>
</comment>
<sequence>MNESGYWIRPSQRRTTASTGALGKGGRHVLDKTFGILSSFKTHLCCSGGNFAYFTLARTSKAFQKKSVPRIDSTDSAGLADWPRNLT</sequence>
<dbReference type="AlphaFoldDB" id="A0ABD0L9M3"/>
<evidence type="ECO:0000313" key="3">
    <source>
        <dbReference type="Proteomes" id="UP001519460"/>
    </source>
</evidence>